<reference evidence="3 4" key="1">
    <citation type="submission" date="2019-10" db="EMBL/GenBank/DDBJ databases">
        <title>Glaciimonas soli sp. nov., a psychrophilic bacterium isolated from the forest soil of a high elevation mountain in Taiwan.</title>
        <authorList>
            <person name="Wang L.-T."/>
            <person name="Shieh W.Y."/>
        </authorList>
    </citation>
    <scope>NUCLEOTIDE SEQUENCE [LARGE SCALE GENOMIC DNA]</scope>
    <source>
        <strain evidence="3 4">GS1</strain>
    </source>
</reference>
<evidence type="ECO:0000259" key="2">
    <source>
        <dbReference type="Pfam" id="PF01266"/>
    </source>
</evidence>
<dbReference type="AlphaFoldDB" id="A0A843YVZ9"/>
<accession>A0A843YVZ9</accession>
<evidence type="ECO:0000313" key="3">
    <source>
        <dbReference type="EMBL" id="MQR00766.1"/>
    </source>
</evidence>
<protein>
    <submittedName>
        <fullName evidence="3">FAD-dependent oxidoreductase</fullName>
    </submittedName>
</protein>
<feature type="domain" description="FAD dependent oxidoreductase" evidence="2">
    <location>
        <begin position="4"/>
        <end position="346"/>
    </location>
</feature>
<dbReference type="GO" id="GO:0005737">
    <property type="term" value="C:cytoplasm"/>
    <property type="evidence" value="ECO:0007669"/>
    <property type="project" value="TreeGrafter"/>
</dbReference>
<keyword evidence="4" id="KW-1185">Reference proteome</keyword>
<gene>
    <name evidence="3" type="ORF">GEV47_08730</name>
</gene>
<dbReference type="EMBL" id="WINI01000004">
    <property type="protein sequence ID" value="MQR00766.1"/>
    <property type="molecule type" value="Genomic_DNA"/>
</dbReference>
<dbReference type="SUPFAM" id="SSF54373">
    <property type="entry name" value="FAD-linked reductases, C-terminal domain"/>
    <property type="match status" value="1"/>
</dbReference>
<dbReference type="PANTHER" id="PTHR13847:SF287">
    <property type="entry name" value="FAD-DEPENDENT OXIDOREDUCTASE DOMAIN-CONTAINING PROTEIN 1"/>
    <property type="match status" value="1"/>
</dbReference>
<dbReference type="GO" id="GO:0016491">
    <property type="term" value="F:oxidoreductase activity"/>
    <property type="evidence" value="ECO:0007669"/>
    <property type="project" value="UniProtKB-KW"/>
</dbReference>
<dbReference type="RefSeq" id="WP_153234391.1">
    <property type="nucleotide sequence ID" value="NZ_WINI01000004.1"/>
</dbReference>
<dbReference type="Pfam" id="PF01266">
    <property type="entry name" value="DAO"/>
    <property type="match status" value="1"/>
</dbReference>
<sequence>MTIDVLIVGAGIIGAACADALAAEGLAVMVVEREAVGSGATAAGMGHLVVMDDNPAELALTSYSVALWRQLVATDPRRHEYSRCGTLWIAADDEEMAVAREKQHTLSEHGIACEMLDAASLYACEPQLRPGLRGGLRVNADAVVYPPKSAALLLARAQSRGARLCSGQVIAINDNGVLLADGSEIHASKVLVANGSASVQLLPELPIRHKKGHIVITDRYPGMINHQLVELGYIKSAHAADGDSVAFNLQPRPTGQLLIGSSRQFDVTDKTVEPAILARMLAHAASFVPALTNLHALRCWTGLRAASSDGLPLIGPHPSRPNVWLATGHEGLGITTSLATAQLLCAQIVGQQSKIPIAPYLPARFEQLRN</sequence>
<proteinExistence type="predicted"/>
<dbReference type="PANTHER" id="PTHR13847">
    <property type="entry name" value="SARCOSINE DEHYDROGENASE-RELATED"/>
    <property type="match status" value="1"/>
</dbReference>
<dbReference type="SUPFAM" id="SSF51905">
    <property type="entry name" value="FAD/NAD(P)-binding domain"/>
    <property type="match status" value="1"/>
</dbReference>
<evidence type="ECO:0000313" key="4">
    <source>
        <dbReference type="Proteomes" id="UP000451565"/>
    </source>
</evidence>
<dbReference type="InterPro" id="IPR006076">
    <property type="entry name" value="FAD-dep_OxRdtase"/>
</dbReference>
<dbReference type="InterPro" id="IPR036188">
    <property type="entry name" value="FAD/NAD-bd_sf"/>
</dbReference>
<keyword evidence="1" id="KW-0560">Oxidoreductase</keyword>
<dbReference type="OrthoDB" id="9806257at2"/>
<dbReference type="Gene3D" id="3.30.9.10">
    <property type="entry name" value="D-Amino Acid Oxidase, subunit A, domain 2"/>
    <property type="match status" value="1"/>
</dbReference>
<comment type="caution">
    <text evidence="3">The sequence shown here is derived from an EMBL/GenBank/DDBJ whole genome shotgun (WGS) entry which is preliminary data.</text>
</comment>
<dbReference type="Proteomes" id="UP000451565">
    <property type="component" value="Unassembled WGS sequence"/>
</dbReference>
<organism evidence="3 4">
    <name type="scientific">Glaciimonas soli</name>
    <dbReference type="NCBI Taxonomy" id="2590999"/>
    <lineage>
        <taxon>Bacteria</taxon>
        <taxon>Pseudomonadati</taxon>
        <taxon>Pseudomonadota</taxon>
        <taxon>Betaproteobacteria</taxon>
        <taxon>Burkholderiales</taxon>
        <taxon>Oxalobacteraceae</taxon>
        <taxon>Glaciimonas</taxon>
    </lineage>
</organism>
<evidence type="ECO:0000256" key="1">
    <source>
        <dbReference type="ARBA" id="ARBA00023002"/>
    </source>
</evidence>
<name>A0A843YVZ9_9BURK</name>
<dbReference type="Gene3D" id="3.50.50.60">
    <property type="entry name" value="FAD/NAD(P)-binding domain"/>
    <property type="match status" value="1"/>
</dbReference>